<dbReference type="InterPro" id="IPR023801">
    <property type="entry name" value="His_deacetylse_dom"/>
</dbReference>
<keyword evidence="8" id="KW-0804">Transcription</keyword>
<dbReference type="PANTHER" id="PTHR10625:SF23">
    <property type="entry name" value="HISTONE DEACETYLASE 11"/>
    <property type="match status" value="1"/>
</dbReference>
<keyword evidence="16" id="KW-1185">Reference proteome</keyword>
<evidence type="ECO:0000256" key="9">
    <source>
        <dbReference type="ARBA" id="ARBA00023242"/>
    </source>
</evidence>
<evidence type="ECO:0000256" key="2">
    <source>
        <dbReference type="ARBA" id="ARBA00005947"/>
    </source>
</evidence>
<dbReference type="OrthoDB" id="437693at2759"/>
<dbReference type="AlphaFoldDB" id="A0A5E4MN41"/>
<evidence type="ECO:0000259" key="14">
    <source>
        <dbReference type="Pfam" id="PF00850"/>
    </source>
</evidence>
<evidence type="ECO:0000313" key="16">
    <source>
        <dbReference type="Proteomes" id="UP000325440"/>
    </source>
</evidence>
<dbReference type="GO" id="GO:0040029">
    <property type="term" value="P:epigenetic regulation of gene expression"/>
    <property type="evidence" value="ECO:0007669"/>
    <property type="project" value="TreeGrafter"/>
</dbReference>
<dbReference type="EMBL" id="CABPRJ010000954">
    <property type="protein sequence ID" value="VVC32265.1"/>
    <property type="molecule type" value="Genomic_DNA"/>
</dbReference>
<evidence type="ECO:0000256" key="7">
    <source>
        <dbReference type="ARBA" id="ARBA00023015"/>
    </source>
</evidence>
<evidence type="ECO:0000256" key="8">
    <source>
        <dbReference type="ARBA" id="ARBA00023163"/>
    </source>
</evidence>
<protein>
    <recommendedName>
        <fullName evidence="13">Histone deacetylase 11</fullName>
        <ecNumber evidence="3">3.5.1.98</ecNumber>
    </recommendedName>
</protein>
<comment type="similarity">
    <text evidence="2">Belongs to the histone deacetylase family.</text>
</comment>
<dbReference type="EC" id="3.5.1.98" evidence="3"/>
<dbReference type="PRINTS" id="PR01270">
    <property type="entry name" value="HDASUPER"/>
</dbReference>
<keyword evidence="5" id="KW-0378">Hydrolase</keyword>
<evidence type="ECO:0000256" key="6">
    <source>
        <dbReference type="ARBA" id="ARBA00022853"/>
    </source>
</evidence>
<accession>A0A5E4MN41</accession>
<keyword evidence="7" id="KW-0805">Transcription regulation</keyword>
<evidence type="ECO:0000256" key="1">
    <source>
        <dbReference type="ARBA" id="ARBA00004123"/>
    </source>
</evidence>
<dbReference type="CDD" id="cd09993">
    <property type="entry name" value="HDAC_classIV"/>
    <property type="match status" value="1"/>
</dbReference>
<dbReference type="PANTHER" id="PTHR10625">
    <property type="entry name" value="HISTONE DEACETYLASE HDAC1-RELATED"/>
    <property type="match status" value="1"/>
</dbReference>
<name>A0A5E4MN41_9HEMI</name>
<gene>
    <name evidence="15" type="ORF">CINCED_3A010462</name>
</gene>
<keyword evidence="9" id="KW-0539">Nucleus</keyword>
<dbReference type="SUPFAM" id="SSF52768">
    <property type="entry name" value="Arginase/deacetylase"/>
    <property type="match status" value="1"/>
</dbReference>
<keyword evidence="6" id="KW-0156">Chromatin regulator</keyword>
<dbReference type="InterPro" id="IPR000286">
    <property type="entry name" value="HDACs"/>
</dbReference>
<comment type="subunit">
    <text evidence="12">Interacts with HDAC6.</text>
</comment>
<dbReference type="InterPro" id="IPR037138">
    <property type="entry name" value="His_deacetylse_dom_sf"/>
</dbReference>
<comment type="function">
    <text evidence="11">Responsible for the deacetylation of lysine residues on the N-terminal part of the core histones (H2A, H2B, H3 and H4). Histone deacetylation gives a tag for epigenetic repression and plays an important role in transcriptional regulation, cell cycle progression and developmental events. Histone deacetylases act via the formation of large multiprotein complexes.</text>
</comment>
<evidence type="ECO:0000256" key="4">
    <source>
        <dbReference type="ARBA" id="ARBA00022491"/>
    </source>
</evidence>
<proteinExistence type="inferred from homology"/>
<reference evidence="15 16" key="1">
    <citation type="submission" date="2019-08" db="EMBL/GenBank/DDBJ databases">
        <authorList>
            <person name="Alioto T."/>
            <person name="Alioto T."/>
            <person name="Gomez Garrido J."/>
        </authorList>
    </citation>
    <scope>NUCLEOTIDE SEQUENCE [LARGE SCALE GENOMIC DNA]</scope>
</reference>
<feature type="domain" description="Histone deacetylase" evidence="14">
    <location>
        <begin position="29"/>
        <end position="307"/>
    </location>
</feature>
<evidence type="ECO:0000313" key="15">
    <source>
        <dbReference type="EMBL" id="VVC32265.1"/>
    </source>
</evidence>
<dbReference type="FunFam" id="3.40.800.20:FF:000009">
    <property type="entry name" value="Histone deacetylase 11"/>
    <property type="match status" value="1"/>
</dbReference>
<sequence length="323" mass="36505">MIEIESNELWPIVYRNEYNVKFFGLEKLHPFDSKKWGNIYKILKNTLGLNQSNIYVPDEITEDELLTIHSKKYLKSLKWSYVAARISEIPVVAVLPNFFVQRQYLKPLRFQVGGTKLAGRIARKKGVAINLGGGFHHCSKDRGGGFCPYADITLAVNDALQDGCKIVMIIDLDAHQGNGYERDFIGNSKVFIIDVFNKNIYPKDAYAESAISRAVKLDYFIQDYEYLTLVESALTDSLEKVKPDFIVYNAGTDILKGDELGMLSISPEGILHRDEMVFKLARQNNIPLVMLTSGGYQKTTANIIAKSIQNLVQRELVKPSLVE</sequence>
<comment type="catalytic activity">
    <reaction evidence="10">
        <text>N(6)-acetyl-L-lysyl-[histone] + H2O = L-lysyl-[histone] + acetate</text>
        <dbReference type="Rhea" id="RHEA:58196"/>
        <dbReference type="Rhea" id="RHEA-COMP:9845"/>
        <dbReference type="Rhea" id="RHEA-COMP:11338"/>
        <dbReference type="ChEBI" id="CHEBI:15377"/>
        <dbReference type="ChEBI" id="CHEBI:29969"/>
        <dbReference type="ChEBI" id="CHEBI:30089"/>
        <dbReference type="ChEBI" id="CHEBI:61930"/>
        <dbReference type="EC" id="3.5.1.98"/>
    </reaction>
</comment>
<dbReference type="Pfam" id="PF00850">
    <property type="entry name" value="Hist_deacetyl"/>
    <property type="match status" value="1"/>
</dbReference>
<evidence type="ECO:0000256" key="5">
    <source>
        <dbReference type="ARBA" id="ARBA00022801"/>
    </source>
</evidence>
<evidence type="ECO:0000256" key="12">
    <source>
        <dbReference type="ARBA" id="ARBA00065154"/>
    </source>
</evidence>
<organism evidence="15 16">
    <name type="scientific">Cinara cedri</name>
    <dbReference type="NCBI Taxonomy" id="506608"/>
    <lineage>
        <taxon>Eukaryota</taxon>
        <taxon>Metazoa</taxon>
        <taxon>Ecdysozoa</taxon>
        <taxon>Arthropoda</taxon>
        <taxon>Hexapoda</taxon>
        <taxon>Insecta</taxon>
        <taxon>Pterygota</taxon>
        <taxon>Neoptera</taxon>
        <taxon>Paraneoptera</taxon>
        <taxon>Hemiptera</taxon>
        <taxon>Sternorrhyncha</taxon>
        <taxon>Aphidomorpha</taxon>
        <taxon>Aphidoidea</taxon>
        <taxon>Aphididae</taxon>
        <taxon>Lachninae</taxon>
        <taxon>Cinara</taxon>
    </lineage>
</organism>
<dbReference type="Gene3D" id="3.40.800.20">
    <property type="entry name" value="Histone deacetylase domain"/>
    <property type="match status" value="1"/>
</dbReference>
<keyword evidence="4" id="KW-0678">Repressor</keyword>
<dbReference type="Proteomes" id="UP000325440">
    <property type="component" value="Unassembled WGS sequence"/>
</dbReference>
<comment type="subcellular location">
    <subcellularLocation>
        <location evidence="1">Nucleus</location>
    </subcellularLocation>
</comment>
<dbReference type="GO" id="GO:0141221">
    <property type="term" value="F:histone deacetylase activity, hydrolytic mechanism"/>
    <property type="evidence" value="ECO:0007669"/>
    <property type="project" value="UniProtKB-EC"/>
</dbReference>
<dbReference type="InterPro" id="IPR044150">
    <property type="entry name" value="HDAC_classIV"/>
</dbReference>
<evidence type="ECO:0000256" key="11">
    <source>
        <dbReference type="ARBA" id="ARBA00059784"/>
    </source>
</evidence>
<evidence type="ECO:0000256" key="3">
    <source>
        <dbReference type="ARBA" id="ARBA00012111"/>
    </source>
</evidence>
<evidence type="ECO:0000256" key="13">
    <source>
        <dbReference type="ARBA" id="ARBA00072450"/>
    </source>
</evidence>
<dbReference type="InterPro" id="IPR023696">
    <property type="entry name" value="Ureohydrolase_dom_sf"/>
</dbReference>
<dbReference type="GO" id="GO:0000118">
    <property type="term" value="C:histone deacetylase complex"/>
    <property type="evidence" value="ECO:0007669"/>
    <property type="project" value="TreeGrafter"/>
</dbReference>
<evidence type="ECO:0000256" key="10">
    <source>
        <dbReference type="ARBA" id="ARBA00048287"/>
    </source>
</evidence>